<keyword evidence="4" id="KW-1185">Reference proteome</keyword>
<evidence type="ECO:0000313" key="3">
    <source>
        <dbReference type="EMBL" id="KFG25507.1"/>
    </source>
</evidence>
<keyword evidence="1" id="KW-0732">Signal</keyword>
<feature type="chain" id="PRO_5040662697" evidence="1">
    <location>
        <begin position="24"/>
        <end position="216"/>
    </location>
</feature>
<sequence>MKITVRRGIQIIALILHSSLGTARVEINPDDIMPSRHSKPPMKNMDSFLQVFEKLMQTFPSFKSKVYMRLHKYIDPNGSEMSSNPSTYFKTGMNSVPEPDEIVQRFQSIANAANMLKQERRSLIGKVERYVDQMYLDEKELLRMAEGYVSDMRDLVKQHAAETDPLVESSIVVKFKAKEKVIVKSIAAINRIRRWEVQIEKSLNSPLLKENLTPDE</sequence>
<dbReference type="EMBL" id="AKIJ01000005">
    <property type="protein sequence ID" value="KFG25507.1"/>
    <property type="molecule type" value="Genomic_DNA"/>
</dbReference>
<dbReference type="AlphaFoldDB" id="H8ZCM0"/>
<dbReference type="Proteomes" id="UP000005622">
    <property type="component" value="Unassembled WGS sequence"/>
</dbReference>
<organism evidence="2">
    <name type="scientific">Nematocida ausubeli (strain ATCC PRA-371 / ERTm2)</name>
    <name type="common">Nematode killer fungus</name>
    <dbReference type="NCBI Taxonomy" id="1913371"/>
    <lineage>
        <taxon>Eukaryota</taxon>
        <taxon>Fungi</taxon>
        <taxon>Fungi incertae sedis</taxon>
        <taxon>Microsporidia</taxon>
        <taxon>Nematocida</taxon>
    </lineage>
</organism>
<accession>H8ZCM0</accession>
<protein>
    <submittedName>
        <fullName evidence="2">Uncharacterized protein</fullName>
    </submittedName>
</protein>
<gene>
    <name evidence="2" type="ORF">NERG_01463</name>
    <name evidence="3" type="ORF">NESG_02283</name>
</gene>
<reference evidence="3" key="2">
    <citation type="submission" date="2012-10" db="EMBL/GenBank/DDBJ databases">
        <authorList>
            <consortium name="The Broad Institute Genome Sequencing Platform"/>
            <consortium name="The Broad Institute Genome Sequencing Center for Infectious Disease"/>
            <person name="Cuomo C."/>
            <person name="Troemel E."/>
            <person name="Walker B."/>
            <person name="Young S.K."/>
            <person name="Zeng Q."/>
            <person name="Gargeya S."/>
            <person name="Fitzgerald M."/>
            <person name="Haas B."/>
            <person name="Abouelleil A."/>
            <person name="Alvarado L."/>
            <person name="Arachchi H.M."/>
            <person name="Berlin A.M."/>
            <person name="Chapman S.B."/>
            <person name="Goldberg J."/>
            <person name="Griggs A."/>
            <person name="Gujja S."/>
            <person name="Hansen M."/>
            <person name="Howarth C."/>
            <person name="Imamovic A."/>
            <person name="Larimer J."/>
            <person name="McCowan C."/>
            <person name="Murphy C."/>
            <person name="Neiman D."/>
            <person name="Pearson M."/>
            <person name="Priest M."/>
            <person name="Roberts A."/>
            <person name="Saif S."/>
            <person name="Shea T."/>
            <person name="Sisk P."/>
            <person name="Sykes S."/>
            <person name="Wortman J."/>
            <person name="Nusbaum C."/>
            <person name="Birren B."/>
        </authorList>
    </citation>
    <scope>NUCLEOTIDE SEQUENCE</scope>
    <source>
        <strain evidence="3">ERTm6</strain>
    </source>
</reference>
<reference evidence="2" key="1">
    <citation type="submission" date="2011-03" db="EMBL/GenBank/DDBJ databases">
        <title>The Genome Sequence of Nematocida sp1 strain ERTm2.</title>
        <authorList>
            <consortium name="The Broad Institute Genome Sequencing Platform"/>
            <consortium name="The Broad Institute Genome Sequencing Center for Infectious Disease"/>
            <person name="Cuomo C."/>
            <person name="Troemel E."/>
            <person name="Young S.K."/>
            <person name="Zeng Q."/>
            <person name="Gargeya S."/>
            <person name="Fitzgerald M."/>
            <person name="Haas B."/>
            <person name="Abouelleil A."/>
            <person name="Alvarado L."/>
            <person name="Arachchi H.M."/>
            <person name="Berlin A."/>
            <person name="Brown A."/>
            <person name="Chapman S.B."/>
            <person name="Chen Z."/>
            <person name="Dunbar C."/>
            <person name="Freedman E."/>
            <person name="Gearin G."/>
            <person name="Gellesch M."/>
            <person name="Goldberg J."/>
            <person name="Griggs A."/>
            <person name="Gujja S."/>
            <person name="Heilman E.R."/>
            <person name="Heiman D."/>
            <person name="Howarth C."/>
            <person name="Larson L."/>
            <person name="Lui A."/>
            <person name="MacDonald P.J.P."/>
            <person name="Mehta T."/>
            <person name="Montmayeur A."/>
            <person name="Murphy C."/>
            <person name="Neiman D."/>
            <person name="Pearson M."/>
            <person name="Priest M."/>
            <person name="Roberts A."/>
            <person name="Saif S."/>
            <person name="Shea T."/>
            <person name="Shenoy N."/>
            <person name="Sisk P."/>
            <person name="Stolte C."/>
            <person name="Sykes S."/>
            <person name="White J."/>
            <person name="Yandava C."/>
            <person name="Wortman J."/>
            <person name="Nusbaum C."/>
            <person name="Birren B."/>
        </authorList>
    </citation>
    <scope>NUCLEOTIDE SEQUENCE</scope>
    <source>
        <strain evidence="2">ERTm2</strain>
    </source>
</reference>
<proteinExistence type="predicted"/>
<evidence type="ECO:0000256" key="1">
    <source>
        <dbReference type="SAM" id="SignalP"/>
    </source>
</evidence>
<dbReference type="EMBL" id="JH604635">
    <property type="protein sequence ID" value="EHY65856.1"/>
    <property type="molecule type" value="Genomic_DNA"/>
</dbReference>
<accession>A0A086J039</accession>
<dbReference type="HOGENOM" id="CLU_1277925_0_0_1"/>
<evidence type="ECO:0000313" key="4">
    <source>
        <dbReference type="Proteomes" id="UP000054524"/>
    </source>
</evidence>
<reference evidence="3 4" key="3">
    <citation type="journal article" date="2014" name="Genome Announc.">
        <title>Genome Sequence of the Microsporidian Species Nematocida sp1 Strain ERTm6 (ATCC PRA-372).</title>
        <authorList>
            <person name="Bakowski M.A."/>
            <person name="Priest M."/>
            <person name="Young S."/>
            <person name="Cuomo C.A."/>
            <person name="Troemel E.R."/>
        </authorList>
    </citation>
    <scope>NUCLEOTIDE SEQUENCE [LARGE SCALE GENOMIC DNA]</scope>
    <source>
        <strain evidence="3 4">ERTm6</strain>
    </source>
</reference>
<dbReference type="Proteomes" id="UP000054524">
    <property type="component" value="Unassembled WGS sequence"/>
</dbReference>
<feature type="signal peptide" evidence="1">
    <location>
        <begin position="1"/>
        <end position="23"/>
    </location>
</feature>
<name>H8ZCM0_NEMA1</name>
<evidence type="ECO:0000313" key="2">
    <source>
        <dbReference type="EMBL" id="EHY65856.1"/>
    </source>
</evidence>